<dbReference type="Proteomes" id="UP000831782">
    <property type="component" value="Chromosome"/>
</dbReference>
<evidence type="ECO:0000313" key="3">
    <source>
        <dbReference type="EMBL" id="UOQ49891.1"/>
    </source>
</evidence>
<sequence>MQVQIQDARGKAINGSGTSTEPLFNAQLRIEECQHELRRVETNLQAGQDDVTP</sequence>
<proteinExistence type="predicted"/>
<evidence type="ECO:0000313" key="4">
    <source>
        <dbReference type="Proteomes" id="UP000831782"/>
    </source>
</evidence>
<gene>
    <name evidence="3" type="ORF">MUN88_07425</name>
</gene>
<feature type="region of interest" description="Disordered" evidence="2">
    <location>
        <begin position="1"/>
        <end position="20"/>
    </location>
</feature>
<dbReference type="EMBL" id="CP095072">
    <property type="protein sequence ID" value="UOQ49891.1"/>
    <property type="molecule type" value="Genomic_DNA"/>
</dbReference>
<reference evidence="3 4" key="1">
    <citation type="submission" date="2022-04" db="EMBL/GenBank/DDBJ databases">
        <title>Gracilibacillus sp. isolated from saltern.</title>
        <authorList>
            <person name="Won M."/>
            <person name="Lee C.-M."/>
            <person name="Woen H.-Y."/>
            <person name="Kwon S.-W."/>
        </authorList>
    </citation>
    <scope>NUCLEOTIDE SEQUENCE [LARGE SCALE GENOMIC DNA]</scope>
    <source>
        <strain evidence="3 4">SSWR10-1</strain>
    </source>
</reference>
<organism evidence="3 4">
    <name type="scientific">Gracilibacillus caseinilyticus</name>
    <dbReference type="NCBI Taxonomy" id="2932256"/>
    <lineage>
        <taxon>Bacteria</taxon>
        <taxon>Bacillati</taxon>
        <taxon>Bacillota</taxon>
        <taxon>Bacilli</taxon>
        <taxon>Bacillales</taxon>
        <taxon>Bacillaceae</taxon>
        <taxon>Gracilibacillus</taxon>
    </lineage>
</organism>
<protein>
    <submittedName>
        <fullName evidence="3">Uncharacterized protein</fullName>
    </submittedName>
</protein>
<keyword evidence="1" id="KW-0175">Coiled coil</keyword>
<name>A0ABY4F100_9BACI</name>
<feature type="coiled-coil region" evidence="1">
    <location>
        <begin position="23"/>
        <end position="50"/>
    </location>
</feature>
<evidence type="ECO:0000256" key="1">
    <source>
        <dbReference type="SAM" id="Coils"/>
    </source>
</evidence>
<accession>A0ABY4F100</accession>
<keyword evidence="4" id="KW-1185">Reference proteome</keyword>
<evidence type="ECO:0000256" key="2">
    <source>
        <dbReference type="SAM" id="MobiDB-lite"/>
    </source>
</evidence>
<dbReference type="RefSeq" id="WP_244722858.1">
    <property type="nucleotide sequence ID" value="NZ_CP095072.1"/>
</dbReference>